<gene>
    <name evidence="8" type="ORF">OFUS_LOCUS9135</name>
</gene>
<dbReference type="OrthoDB" id="9990906at2759"/>
<keyword evidence="5" id="KW-0472">Membrane</keyword>
<keyword evidence="2" id="KW-0812">Transmembrane</keyword>
<evidence type="ECO:0000256" key="3">
    <source>
        <dbReference type="ARBA" id="ARBA00022989"/>
    </source>
</evidence>
<dbReference type="Gene3D" id="1.20.1070.10">
    <property type="entry name" value="Rhodopsin 7-helix transmembrane proteins"/>
    <property type="match status" value="1"/>
</dbReference>
<name>A0A8J1TAD7_OWEFU</name>
<reference evidence="8" key="1">
    <citation type="submission" date="2022-03" db="EMBL/GenBank/DDBJ databases">
        <authorList>
            <person name="Martin C."/>
        </authorList>
    </citation>
    <scope>NUCLEOTIDE SEQUENCE</scope>
</reference>
<evidence type="ECO:0000256" key="2">
    <source>
        <dbReference type="ARBA" id="ARBA00022692"/>
    </source>
</evidence>
<accession>A0A8J1TAD7</accession>
<dbReference type="PANTHER" id="PTHR24243:SF230">
    <property type="entry name" value="G-PROTEIN COUPLED RECEPTORS FAMILY 1 PROFILE DOMAIN-CONTAINING PROTEIN"/>
    <property type="match status" value="1"/>
</dbReference>
<evidence type="ECO:0000313" key="8">
    <source>
        <dbReference type="EMBL" id="CAH1782718.1"/>
    </source>
</evidence>
<dbReference type="InterPro" id="IPR000276">
    <property type="entry name" value="GPCR_Rhodpsn"/>
</dbReference>
<dbReference type="EMBL" id="CAIIXF020000005">
    <property type="protein sequence ID" value="CAH1782718.1"/>
    <property type="molecule type" value="Genomic_DNA"/>
</dbReference>
<evidence type="ECO:0000256" key="1">
    <source>
        <dbReference type="ARBA" id="ARBA00004141"/>
    </source>
</evidence>
<comment type="caution">
    <text evidence="8">The sequence shown here is derived from an EMBL/GenBank/DDBJ whole genome shotgun (WGS) entry which is preliminary data.</text>
</comment>
<dbReference type="AlphaFoldDB" id="A0A8J1TAD7"/>
<keyword evidence="6" id="KW-0675">Receptor</keyword>
<dbReference type="PRINTS" id="PR00237">
    <property type="entry name" value="GPCRRHODOPSN"/>
</dbReference>
<evidence type="ECO:0000256" key="4">
    <source>
        <dbReference type="ARBA" id="ARBA00023040"/>
    </source>
</evidence>
<dbReference type="GO" id="GO:0004930">
    <property type="term" value="F:G protein-coupled receptor activity"/>
    <property type="evidence" value="ECO:0007669"/>
    <property type="project" value="UniProtKB-KW"/>
</dbReference>
<dbReference type="InterPro" id="IPR017452">
    <property type="entry name" value="GPCR_Rhodpsn_7TM"/>
</dbReference>
<evidence type="ECO:0000313" key="9">
    <source>
        <dbReference type="Proteomes" id="UP000749559"/>
    </source>
</evidence>
<evidence type="ECO:0000256" key="6">
    <source>
        <dbReference type="ARBA" id="ARBA00023170"/>
    </source>
</evidence>
<keyword evidence="7" id="KW-0807">Transducer</keyword>
<sequence length="402" mass="45892">MALEKFVGGNISDKSMNDSELNTPVYQNDSFLQYPEYEMGRSVFKYCSPVILVVGTLGNILSVIILLRRELRQCSTTIYLTTLGITDLVFLWTALLRNTLQYNFGISLRNLSEGVCQFDMFVTYFSKHYSAWILVAVSIERLIAVWHPFRAKQLCTKKTAIFSLVTMGVVLVGVDLHFIWTLSLDNIGNCTNRPQFQTFVVQIWIWIDGCIGSFIPFIIMIICNICIIAKVMHARSERVEMTNNSVINYRQSSMNSRRGDVCKFTSMTAMLLGISFGFIITTSPFSIYLLYYHSIDFNLRTEQNKAALFLAYSICGSIFYINSAINFLLYCITGRKFRRELCTICCAKCILSMRNVEGGAPDFLYSWIRMGSIKDHTGTTSWSSHNGAERDSKRYHIVSDNF</sequence>
<comment type="subcellular location">
    <subcellularLocation>
        <location evidence="1">Membrane</location>
        <topology evidence="1">Multi-pass membrane protein</topology>
    </subcellularLocation>
</comment>
<keyword evidence="9" id="KW-1185">Reference proteome</keyword>
<dbReference type="Pfam" id="PF00001">
    <property type="entry name" value="7tm_1"/>
    <property type="match status" value="1"/>
</dbReference>
<evidence type="ECO:0000256" key="7">
    <source>
        <dbReference type="ARBA" id="ARBA00023224"/>
    </source>
</evidence>
<keyword evidence="4" id="KW-0297">G-protein coupled receptor</keyword>
<dbReference type="PROSITE" id="PS50262">
    <property type="entry name" value="G_PROTEIN_RECEP_F1_2"/>
    <property type="match status" value="1"/>
</dbReference>
<dbReference type="PANTHER" id="PTHR24243">
    <property type="entry name" value="G-PROTEIN COUPLED RECEPTOR"/>
    <property type="match status" value="1"/>
</dbReference>
<keyword evidence="3" id="KW-1133">Transmembrane helix</keyword>
<proteinExistence type="predicted"/>
<protein>
    <submittedName>
        <fullName evidence="8">Uncharacterized protein</fullName>
    </submittedName>
</protein>
<organism evidence="8 9">
    <name type="scientific">Owenia fusiformis</name>
    <name type="common">Polychaete worm</name>
    <dbReference type="NCBI Taxonomy" id="6347"/>
    <lineage>
        <taxon>Eukaryota</taxon>
        <taxon>Metazoa</taxon>
        <taxon>Spiralia</taxon>
        <taxon>Lophotrochozoa</taxon>
        <taxon>Annelida</taxon>
        <taxon>Polychaeta</taxon>
        <taxon>Sedentaria</taxon>
        <taxon>Canalipalpata</taxon>
        <taxon>Sabellida</taxon>
        <taxon>Oweniida</taxon>
        <taxon>Oweniidae</taxon>
        <taxon>Owenia</taxon>
    </lineage>
</organism>
<dbReference type="SUPFAM" id="SSF81321">
    <property type="entry name" value="Family A G protein-coupled receptor-like"/>
    <property type="match status" value="1"/>
</dbReference>
<dbReference type="GO" id="GO:0005886">
    <property type="term" value="C:plasma membrane"/>
    <property type="evidence" value="ECO:0007669"/>
    <property type="project" value="TreeGrafter"/>
</dbReference>
<dbReference type="Proteomes" id="UP000749559">
    <property type="component" value="Unassembled WGS sequence"/>
</dbReference>
<evidence type="ECO:0000256" key="5">
    <source>
        <dbReference type="ARBA" id="ARBA00023136"/>
    </source>
</evidence>
<dbReference type="CDD" id="cd14978">
    <property type="entry name" value="7tmA_FMRFamide_R-like"/>
    <property type="match status" value="1"/>
</dbReference>